<evidence type="ECO:0000313" key="4">
    <source>
        <dbReference type="Proteomes" id="UP001517367"/>
    </source>
</evidence>
<dbReference type="InterPro" id="IPR001478">
    <property type="entry name" value="PDZ"/>
</dbReference>
<keyword evidence="4" id="KW-1185">Reference proteome</keyword>
<dbReference type="InterPro" id="IPR029045">
    <property type="entry name" value="ClpP/crotonase-like_dom_sf"/>
</dbReference>
<proteinExistence type="predicted"/>
<dbReference type="PANTHER" id="PTHR32060">
    <property type="entry name" value="TAIL-SPECIFIC PROTEASE"/>
    <property type="match status" value="1"/>
</dbReference>
<sequence>MNKRYLLILTAVSMLAFGACKKSNKEPTVTPPVVTPPTTGTATRQQLSLDSIFLYAKEVYYWNDKLPTYEVFNPRQYTSLGSDLLNYEKELFEISKYSNPGEYKVGDAEPKFSYISDKTTENPSTTGFMIDKALNVDLEGNGNDIGLRLVPYLTNVTTRSYLLFVTAVYDKSPAMLAGMKRGMIVTKVNGVNVGAHYENERTNLNSQLGQNIVNLEGRGFLDNVDFTKTLTKTVYTNSSPIYATKVFNAGAKKLGYFAMARFSKLSTATNDPSDINLDAAFTEFSNKGVTDLIIDLRYNGGGYIQTAEYLINLIAPSSINGRVMFSEHYNSTMQNNQATILKNQPLPDGNGKVQFFNGKIVNYFDYKANPFTVANNTTSFSKKGGLNGIQNVVFLVTGNTASASELVINSLKPHLNVKVVGLTTYGKPIGFFPIVIQNRYKVYYSMFDTRNSLGEGAYYDGIKPNPEYDEDLDGTGDIWDDPRYEFGDVREAYLATAIKILAPGVSVTTEKARSTMSVQGQSISVNSLKQLQPLRDNSFVGMIEDRYERKN</sequence>
<organism evidence="3 4">
    <name type="scientific">Pedobacter helvus</name>
    <dbReference type="NCBI Taxonomy" id="2563444"/>
    <lineage>
        <taxon>Bacteria</taxon>
        <taxon>Pseudomonadati</taxon>
        <taxon>Bacteroidota</taxon>
        <taxon>Sphingobacteriia</taxon>
        <taxon>Sphingobacteriales</taxon>
        <taxon>Sphingobacteriaceae</taxon>
        <taxon>Pedobacter</taxon>
    </lineage>
</organism>
<reference evidence="3 4" key="1">
    <citation type="submission" date="2024-12" db="EMBL/GenBank/DDBJ databases">
        <authorList>
            <person name="Hu S."/>
        </authorList>
    </citation>
    <scope>NUCLEOTIDE SEQUENCE [LARGE SCALE GENOMIC DNA]</scope>
    <source>
        <strain evidence="3 4">P-25</strain>
    </source>
</reference>
<gene>
    <name evidence="3" type="ORF">E5L68_001305</name>
</gene>
<evidence type="ECO:0000313" key="3">
    <source>
        <dbReference type="EMBL" id="MFN0290006.1"/>
    </source>
</evidence>
<dbReference type="Gene3D" id="2.30.42.10">
    <property type="match status" value="1"/>
</dbReference>
<dbReference type="SUPFAM" id="SSF52096">
    <property type="entry name" value="ClpP/crotonase"/>
    <property type="match status" value="1"/>
</dbReference>
<dbReference type="Pfam" id="PF03572">
    <property type="entry name" value="Peptidase_S41"/>
    <property type="match status" value="1"/>
</dbReference>
<evidence type="ECO:0000259" key="2">
    <source>
        <dbReference type="SMART" id="SM00228"/>
    </source>
</evidence>
<dbReference type="Gene3D" id="3.90.226.10">
    <property type="entry name" value="2-enoyl-CoA Hydratase, Chain A, domain 1"/>
    <property type="match status" value="1"/>
</dbReference>
<dbReference type="SMART" id="SM00228">
    <property type="entry name" value="PDZ"/>
    <property type="match status" value="1"/>
</dbReference>
<dbReference type="InterPro" id="IPR005151">
    <property type="entry name" value="Tail-specific_protease"/>
</dbReference>
<keyword evidence="1" id="KW-0732">Signal</keyword>
<feature type="signal peptide" evidence="1">
    <location>
        <begin position="1"/>
        <end position="18"/>
    </location>
</feature>
<dbReference type="PANTHER" id="PTHR32060:SF30">
    <property type="entry name" value="CARBOXY-TERMINAL PROCESSING PROTEASE CTPA"/>
    <property type="match status" value="1"/>
</dbReference>
<accession>A0ABW9JE40</accession>
<dbReference type="Gene3D" id="3.30.750.170">
    <property type="match status" value="1"/>
</dbReference>
<feature type="chain" id="PRO_5047504217" evidence="1">
    <location>
        <begin position="19"/>
        <end position="551"/>
    </location>
</feature>
<dbReference type="Proteomes" id="UP001517367">
    <property type="component" value="Unassembled WGS sequence"/>
</dbReference>
<name>A0ABW9JE40_9SPHI</name>
<dbReference type="SUPFAM" id="SSF50156">
    <property type="entry name" value="PDZ domain-like"/>
    <property type="match status" value="1"/>
</dbReference>
<protein>
    <submittedName>
        <fullName evidence="3">S41 family peptidase</fullName>
    </submittedName>
</protein>
<evidence type="ECO:0000256" key="1">
    <source>
        <dbReference type="SAM" id="SignalP"/>
    </source>
</evidence>
<comment type="caution">
    <text evidence="3">The sequence shown here is derived from an EMBL/GenBank/DDBJ whole genome shotgun (WGS) entry which is preliminary data.</text>
</comment>
<dbReference type="PROSITE" id="PS51257">
    <property type="entry name" value="PROKAR_LIPOPROTEIN"/>
    <property type="match status" value="1"/>
</dbReference>
<dbReference type="InterPro" id="IPR036034">
    <property type="entry name" value="PDZ_sf"/>
</dbReference>
<dbReference type="RefSeq" id="WP_138727604.1">
    <property type="nucleotide sequence ID" value="NZ_SRMP02000001.1"/>
</dbReference>
<feature type="domain" description="PDZ" evidence="2">
    <location>
        <begin position="143"/>
        <end position="220"/>
    </location>
</feature>
<dbReference type="EMBL" id="SRMP02000001">
    <property type="protein sequence ID" value="MFN0290006.1"/>
    <property type="molecule type" value="Genomic_DNA"/>
</dbReference>